<evidence type="ECO:0000313" key="2">
    <source>
        <dbReference type="EMBL" id="MET3644628.1"/>
    </source>
</evidence>
<dbReference type="InterPro" id="IPR029058">
    <property type="entry name" value="AB_hydrolase_fold"/>
</dbReference>
<dbReference type="InterPro" id="IPR000073">
    <property type="entry name" value="AB_hydrolase_1"/>
</dbReference>
<dbReference type="PANTHER" id="PTHR43433">
    <property type="entry name" value="HYDROLASE, ALPHA/BETA FOLD FAMILY PROTEIN"/>
    <property type="match status" value="1"/>
</dbReference>
<accession>A0ABV2JP66</accession>
<evidence type="ECO:0000259" key="1">
    <source>
        <dbReference type="Pfam" id="PF12697"/>
    </source>
</evidence>
<dbReference type="EMBL" id="JBEPMK010000004">
    <property type="protein sequence ID" value="MET3644628.1"/>
    <property type="molecule type" value="Genomic_DNA"/>
</dbReference>
<comment type="caution">
    <text evidence="2">The sequence shown here is derived from an EMBL/GenBank/DDBJ whole genome shotgun (WGS) entry which is preliminary data.</text>
</comment>
<dbReference type="SUPFAM" id="SSF53474">
    <property type="entry name" value="alpha/beta-Hydrolases"/>
    <property type="match status" value="1"/>
</dbReference>
<dbReference type="RefSeq" id="WP_354281023.1">
    <property type="nucleotide sequence ID" value="NZ_JBEPMK010000004.1"/>
</dbReference>
<reference evidence="2 3" key="1">
    <citation type="submission" date="2024-06" db="EMBL/GenBank/DDBJ databases">
        <title>Genomic Encyclopedia of Type Strains, Phase IV (KMG-IV): sequencing the most valuable type-strain genomes for metagenomic binning, comparative biology and taxonomic classification.</title>
        <authorList>
            <person name="Goeker M."/>
        </authorList>
    </citation>
    <scope>NUCLEOTIDE SEQUENCE [LARGE SCALE GENOMIC DNA]</scope>
    <source>
        <strain evidence="2 3">DSM 15349</strain>
    </source>
</reference>
<dbReference type="Proteomes" id="UP001549055">
    <property type="component" value="Unassembled WGS sequence"/>
</dbReference>
<dbReference type="Pfam" id="PF12697">
    <property type="entry name" value="Abhydrolase_6"/>
    <property type="match status" value="1"/>
</dbReference>
<protein>
    <submittedName>
        <fullName evidence="2">Pimeloyl-ACP methyl ester carboxylesterase</fullName>
    </submittedName>
</protein>
<dbReference type="PANTHER" id="PTHR43433:SF5">
    <property type="entry name" value="AB HYDROLASE-1 DOMAIN-CONTAINING PROTEIN"/>
    <property type="match status" value="1"/>
</dbReference>
<proteinExistence type="predicted"/>
<dbReference type="Gene3D" id="3.40.50.1820">
    <property type="entry name" value="alpha/beta hydrolase"/>
    <property type="match status" value="1"/>
</dbReference>
<dbReference type="InterPro" id="IPR050471">
    <property type="entry name" value="AB_hydrolase"/>
</dbReference>
<gene>
    <name evidence="2" type="ORF">ABID27_001255</name>
</gene>
<keyword evidence="3" id="KW-1185">Reference proteome</keyword>
<feature type="domain" description="AB hydrolase-1" evidence="1">
    <location>
        <begin position="26"/>
        <end position="228"/>
    </location>
</feature>
<name>A0ABV2JP66_9STRE</name>
<evidence type="ECO:0000313" key="3">
    <source>
        <dbReference type="Proteomes" id="UP001549055"/>
    </source>
</evidence>
<organism evidence="2 3">
    <name type="scientific">Streptococcus gallinaceus</name>
    <dbReference type="NCBI Taxonomy" id="165758"/>
    <lineage>
        <taxon>Bacteria</taxon>
        <taxon>Bacillati</taxon>
        <taxon>Bacillota</taxon>
        <taxon>Bacilli</taxon>
        <taxon>Lactobacillales</taxon>
        <taxon>Streptococcaceae</taxon>
        <taxon>Streptococcus</taxon>
    </lineage>
</organism>
<sequence>MAKNHIFHASDGIEIFYDDLGQGFPIVFLHGNSLSKDYFANQRVLSQSFRLILVDSRAHGKSGHNGRQLSFEHMAKDVEEFLSFLAISSCLLVGHSDGANLALTYTKYYPARVGGILFNAGNCRFSDLKLMAQIGIKLEVWGLKLASLLFSNFKRAYQVAQLMDDDLDLTPLDIHKMTMPVWVLMGENDMVKADTLQELAEQLPRGRFINLPHVGHHPARQCPDDFNDLVLELLTAMERKLV</sequence>